<sequence>PKLPRLSRPSSSYTARKPSFLSNSANSFDDIETDPSSIMQEKSSNKENLMEANDQLEHFGTSTDNDIKE</sequence>
<feature type="non-terminal residue" evidence="2">
    <location>
        <position position="1"/>
    </location>
</feature>
<comment type="caution">
    <text evidence="2">The sequence shown here is derived from an EMBL/GenBank/DDBJ whole genome shotgun (WGS) entry which is preliminary data.</text>
</comment>
<dbReference type="AlphaFoldDB" id="A0A9N9NRQ8"/>
<reference evidence="2" key="1">
    <citation type="submission" date="2021-06" db="EMBL/GenBank/DDBJ databases">
        <authorList>
            <person name="Kallberg Y."/>
            <person name="Tangrot J."/>
            <person name="Rosling A."/>
        </authorList>
    </citation>
    <scope>NUCLEOTIDE SEQUENCE</scope>
    <source>
        <strain evidence="2">UK204</strain>
    </source>
</reference>
<accession>A0A9N9NRQ8</accession>
<feature type="non-terminal residue" evidence="2">
    <location>
        <position position="69"/>
    </location>
</feature>
<gene>
    <name evidence="2" type="ORF">FCALED_LOCUS16506</name>
</gene>
<name>A0A9N9NRQ8_9GLOM</name>
<feature type="compositionally biased region" description="Low complexity" evidence="1">
    <location>
        <begin position="1"/>
        <end position="12"/>
    </location>
</feature>
<keyword evidence="3" id="KW-1185">Reference proteome</keyword>
<dbReference type="Proteomes" id="UP000789570">
    <property type="component" value="Unassembled WGS sequence"/>
</dbReference>
<feature type="region of interest" description="Disordered" evidence="1">
    <location>
        <begin position="1"/>
        <end position="69"/>
    </location>
</feature>
<protein>
    <submittedName>
        <fullName evidence="2">1068_t:CDS:1</fullName>
    </submittedName>
</protein>
<evidence type="ECO:0000313" key="3">
    <source>
        <dbReference type="Proteomes" id="UP000789570"/>
    </source>
</evidence>
<proteinExistence type="predicted"/>
<feature type="compositionally biased region" description="Polar residues" evidence="1">
    <location>
        <begin position="60"/>
        <end position="69"/>
    </location>
</feature>
<evidence type="ECO:0000313" key="2">
    <source>
        <dbReference type="EMBL" id="CAG8754341.1"/>
    </source>
</evidence>
<evidence type="ECO:0000256" key="1">
    <source>
        <dbReference type="SAM" id="MobiDB-lite"/>
    </source>
</evidence>
<organism evidence="2 3">
    <name type="scientific">Funneliformis caledonium</name>
    <dbReference type="NCBI Taxonomy" id="1117310"/>
    <lineage>
        <taxon>Eukaryota</taxon>
        <taxon>Fungi</taxon>
        <taxon>Fungi incertae sedis</taxon>
        <taxon>Mucoromycota</taxon>
        <taxon>Glomeromycotina</taxon>
        <taxon>Glomeromycetes</taxon>
        <taxon>Glomerales</taxon>
        <taxon>Glomeraceae</taxon>
        <taxon>Funneliformis</taxon>
    </lineage>
</organism>
<dbReference type="EMBL" id="CAJVPQ010019613">
    <property type="protein sequence ID" value="CAG8754341.1"/>
    <property type="molecule type" value="Genomic_DNA"/>
</dbReference>
<dbReference type="OrthoDB" id="2406036at2759"/>